<reference evidence="2 3" key="1">
    <citation type="submission" date="2019-08" db="EMBL/GenBank/DDBJ databases">
        <title>In-depth cultivation of the pig gut microbiome towards novel bacterial diversity and tailored functional studies.</title>
        <authorList>
            <person name="Wylensek D."/>
            <person name="Hitch T.C.A."/>
            <person name="Clavel T."/>
        </authorList>
    </citation>
    <scope>NUCLEOTIDE SEQUENCE [LARGE SCALE GENOMIC DNA]</scope>
    <source>
        <strain evidence="2 3">Oil+RF-744-WCA-WT-11</strain>
    </source>
</reference>
<comment type="caution">
    <text evidence="2">The sequence shown here is derived from an EMBL/GenBank/DDBJ whole genome shotgun (WGS) entry which is preliminary data.</text>
</comment>
<dbReference type="AlphaFoldDB" id="A0A6L5X0L6"/>
<dbReference type="RefSeq" id="WP_154522586.1">
    <property type="nucleotide sequence ID" value="NZ_VULZ01000002.1"/>
</dbReference>
<keyword evidence="3" id="KW-1185">Reference proteome</keyword>
<gene>
    <name evidence="2" type="ORF">FYJ35_02290</name>
</gene>
<feature type="compositionally biased region" description="Basic and acidic residues" evidence="1">
    <location>
        <begin position="1"/>
        <end position="13"/>
    </location>
</feature>
<evidence type="ECO:0000313" key="2">
    <source>
        <dbReference type="EMBL" id="MSS13881.1"/>
    </source>
</evidence>
<protein>
    <submittedName>
        <fullName evidence="2">Uncharacterized protein</fullName>
    </submittedName>
</protein>
<evidence type="ECO:0000313" key="3">
    <source>
        <dbReference type="Proteomes" id="UP000481852"/>
    </source>
</evidence>
<accession>A0A6L5X0L6</accession>
<proteinExistence type="predicted"/>
<dbReference type="Proteomes" id="UP000481852">
    <property type="component" value="Unassembled WGS sequence"/>
</dbReference>
<organism evidence="2 3">
    <name type="scientific">Porcincola intestinalis</name>
    <dbReference type="NCBI Taxonomy" id="2606632"/>
    <lineage>
        <taxon>Bacteria</taxon>
        <taxon>Bacillati</taxon>
        <taxon>Bacillota</taxon>
        <taxon>Clostridia</taxon>
        <taxon>Lachnospirales</taxon>
        <taxon>Lachnospiraceae</taxon>
        <taxon>Porcincola</taxon>
    </lineage>
</organism>
<feature type="region of interest" description="Disordered" evidence="1">
    <location>
        <begin position="1"/>
        <end position="25"/>
    </location>
</feature>
<sequence>MGGEGKQKSEKIADSTTKQARSGPPPACFYHSDCFAYQKGKCRVLYSNDFDSGQCPFYRSRSDNRKELEACMRRLLRIGRRDLLDKYMRYHAEAGAFANDYSDGVADEILAYRNRGAGEEDWPESGA</sequence>
<dbReference type="EMBL" id="VULZ01000002">
    <property type="protein sequence ID" value="MSS13881.1"/>
    <property type="molecule type" value="Genomic_DNA"/>
</dbReference>
<evidence type="ECO:0000256" key="1">
    <source>
        <dbReference type="SAM" id="MobiDB-lite"/>
    </source>
</evidence>
<name>A0A6L5X0L6_9FIRM</name>